<comment type="caution">
    <text evidence="2">The sequence shown here is derived from an EMBL/GenBank/DDBJ whole genome shotgun (WGS) entry which is preliminary data.</text>
</comment>
<dbReference type="InterPro" id="IPR023213">
    <property type="entry name" value="CAT-like_dom_sf"/>
</dbReference>
<keyword evidence="2" id="KW-0808">Transferase</keyword>
<keyword evidence="3" id="KW-1185">Reference proteome</keyword>
<proteinExistence type="inferred from homology"/>
<dbReference type="GO" id="GO:0016747">
    <property type="term" value="F:acyltransferase activity, transferring groups other than amino-acyl groups"/>
    <property type="evidence" value="ECO:0007669"/>
    <property type="project" value="TreeGrafter"/>
</dbReference>
<dbReference type="Gene3D" id="3.30.559.10">
    <property type="entry name" value="Chloramphenicol acetyltransferase-like domain"/>
    <property type="match status" value="1"/>
</dbReference>
<reference evidence="3" key="1">
    <citation type="submission" date="2013-09" db="EMBL/GenBank/DDBJ databases">
        <title>Corchorus olitorius genome sequencing.</title>
        <authorList>
            <person name="Alam M."/>
            <person name="Haque M.S."/>
            <person name="Islam M.S."/>
            <person name="Emdad E.M."/>
            <person name="Islam M.M."/>
            <person name="Ahmed B."/>
            <person name="Halim A."/>
            <person name="Hossen Q.M.M."/>
            <person name="Hossain M.Z."/>
            <person name="Ahmed R."/>
            <person name="Khan M.M."/>
            <person name="Islam R."/>
            <person name="Rashid M.M."/>
            <person name="Khan S.A."/>
            <person name="Rahman M.S."/>
            <person name="Alam M."/>
            <person name="Yahiya A.S."/>
            <person name="Khan M.S."/>
            <person name="Azam M.S."/>
            <person name="Haque T."/>
            <person name="Lashkar M.Z.H."/>
            <person name="Akhand A.I."/>
            <person name="Morshed G."/>
            <person name="Roy S."/>
            <person name="Uddin K.S."/>
            <person name="Rabeya T."/>
            <person name="Hossain A.S."/>
            <person name="Chowdhury A."/>
            <person name="Snigdha A.R."/>
            <person name="Mortoza M.S."/>
            <person name="Matin S.A."/>
            <person name="Hoque S.M.E."/>
            <person name="Islam M.K."/>
            <person name="Roy D.K."/>
            <person name="Haider R."/>
            <person name="Moosa M.M."/>
            <person name="Elias S.M."/>
            <person name="Hasan A.M."/>
            <person name="Jahan S."/>
            <person name="Shafiuddin M."/>
            <person name="Mahmood N."/>
            <person name="Shommy N.S."/>
        </authorList>
    </citation>
    <scope>NUCLEOTIDE SEQUENCE [LARGE SCALE GENOMIC DNA]</scope>
    <source>
        <strain evidence="3">cv. O-4</strain>
    </source>
</reference>
<sequence length="141" mass="15943">MEISIKESTMVFPAKVTPEERLWVSNVDLVQMRFHPVTVYFYKPDGSSNFFDPKVLKDVLSEILVPFYPVAGRLQYDEDGRLEIMCNGKGVLFIEAETSCVMDDMIGDFTNSSKVRNLAPKVDYSGGISSYPLLALQVNYK</sequence>
<accession>A0A1R3HIH7</accession>
<protein>
    <submittedName>
        <fullName evidence="2">Transferase</fullName>
    </submittedName>
</protein>
<dbReference type="PANTHER" id="PTHR31642">
    <property type="entry name" value="TRICHOTHECENE 3-O-ACETYLTRANSFERASE"/>
    <property type="match status" value="1"/>
</dbReference>
<evidence type="ECO:0000313" key="3">
    <source>
        <dbReference type="Proteomes" id="UP000187203"/>
    </source>
</evidence>
<dbReference type="STRING" id="93759.A0A1R3HIH7"/>
<evidence type="ECO:0000256" key="1">
    <source>
        <dbReference type="ARBA" id="ARBA00009861"/>
    </source>
</evidence>
<dbReference type="AlphaFoldDB" id="A0A1R3HIH7"/>
<gene>
    <name evidence="2" type="ORF">COLO4_28787</name>
</gene>
<dbReference type="EMBL" id="AWUE01020048">
    <property type="protein sequence ID" value="OMO70074.1"/>
    <property type="molecule type" value="Genomic_DNA"/>
</dbReference>
<dbReference type="Proteomes" id="UP000187203">
    <property type="component" value="Unassembled WGS sequence"/>
</dbReference>
<name>A0A1R3HIH7_9ROSI</name>
<dbReference type="Pfam" id="PF02458">
    <property type="entry name" value="Transferase"/>
    <property type="match status" value="1"/>
</dbReference>
<organism evidence="2 3">
    <name type="scientific">Corchorus olitorius</name>
    <dbReference type="NCBI Taxonomy" id="93759"/>
    <lineage>
        <taxon>Eukaryota</taxon>
        <taxon>Viridiplantae</taxon>
        <taxon>Streptophyta</taxon>
        <taxon>Embryophyta</taxon>
        <taxon>Tracheophyta</taxon>
        <taxon>Spermatophyta</taxon>
        <taxon>Magnoliopsida</taxon>
        <taxon>eudicotyledons</taxon>
        <taxon>Gunneridae</taxon>
        <taxon>Pentapetalae</taxon>
        <taxon>rosids</taxon>
        <taxon>malvids</taxon>
        <taxon>Malvales</taxon>
        <taxon>Malvaceae</taxon>
        <taxon>Grewioideae</taxon>
        <taxon>Apeibeae</taxon>
        <taxon>Corchorus</taxon>
    </lineage>
</organism>
<dbReference type="InterPro" id="IPR050317">
    <property type="entry name" value="Plant_Fungal_Acyltransferase"/>
</dbReference>
<dbReference type="PANTHER" id="PTHR31642:SF196">
    <property type="entry name" value="SHIKIMATE O-HYDROXYCINNAMOYLTRANSFERASE-LIKE"/>
    <property type="match status" value="1"/>
</dbReference>
<dbReference type="OrthoDB" id="1918817at2759"/>
<comment type="similarity">
    <text evidence="1">Belongs to the plant acyltransferase family.</text>
</comment>
<evidence type="ECO:0000313" key="2">
    <source>
        <dbReference type="EMBL" id="OMO70074.1"/>
    </source>
</evidence>